<feature type="compositionally biased region" description="Polar residues" evidence="1">
    <location>
        <begin position="1"/>
        <end position="16"/>
    </location>
</feature>
<sequence length="350" mass="38831">MTNEVSSQEGTAQATEASHHGADRFPESVVDAAISWAVRLDYNTPTVAQQQAFECWLQADPLHGLAWQRVHSLKGFQSDLGELPPGLAYDTLQTAQRHRERSGLSRRNVIKLLSLAGFALSTGWIARENTPWQRLLADASTATGEQKTLQLDDGSIIVLNTDSAVSTDLAGPHRLLMLWRGEILITTGADTGIAMKRPFWVHTPFGRIQALGTRFVVRLEADRARISVQEGAVELHPVNGGFPVIVQSGESRWLAEEGTLPADLQGFEADSWQKGVIAGRNIRLQDLLSELSRYRPGYITCDPGVADLRLSGLFHVKETDRTLQFLTQIQPISITYRTRFWVSVGLRDFH</sequence>
<dbReference type="PIRSF" id="PIRSF018266">
    <property type="entry name" value="FecR"/>
    <property type="match status" value="1"/>
</dbReference>
<dbReference type="InterPro" id="IPR006860">
    <property type="entry name" value="FecR"/>
</dbReference>
<dbReference type="Proteomes" id="UP000001416">
    <property type="component" value="Chromosome"/>
</dbReference>
<evidence type="ECO:0000313" key="5">
    <source>
        <dbReference type="Proteomes" id="UP000001416"/>
    </source>
</evidence>
<evidence type="ECO:0000259" key="3">
    <source>
        <dbReference type="Pfam" id="PF16220"/>
    </source>
</evidence>
<dbReference type="PANTHER" id="PTHR30273:SF2">
    <property type="entry name" value="PROTEIN FECR"/>
    <property type="match status" value="1"/>
</dbReference>
<dbReference type="AlphaFoldDB" id="Q82S72"/>
<evidence type="ECO:0000256" key="1">
    <source>
        <dbReference type="SAM" id="MobiDB-lite"/>
    </source>
</evidence>
<dbReference type="InterPro" id="IPR032623">
    <property type="entry name" value="FecR_N"/>
</dbReference>
<dbReference type="OrthoDB" id="8534726at2"/>
<dbReference type="EMBL" id="AL954747">
    <property type="protein sequence ID" value="CAD86397.1"/>
    <property type="molecule type" value="Genomic_DNA"/>
</dbReference>
<evidence type="ECO:0000313" key="4">
    <source>
        <dbReference type="EMBL" id="CAD86397.1"/>
    </source>
</evidence>
<dbReference type="Pfam" id="PF04773">
    <property type="entry name" value="FecR"/>
    <property type="match status" value="1"/>
</dbReference>
<protein>
    <submittedName>
        <fullName evidence="4">Putative transmembrane sensor</fullName>
    </submittedName>
</protein>
<dbReference type="KEGG" id="neu:NE2485"/>
<feature type="domain" description="FecR N-terminal" evidence="3">
    <location>
        <begin position="31"/>
        <end position="72"/>
    </location>
</feature>
<dbReference type="PhylomeDB" id="Q82S72"/>
<dbReference type="GO" id="GO:0016989">
    <property type="term" value="F:sigma factor antagonist activity"/>
    <property type="evidence" value="ECO:0007669"/>
    <property type="project" value="TreeGrafter"/>
</dbReference>
<dbReference type="STRING" id="228410.NE2485"/>
<gene>
    <name evidence="4" type="ordered locus">NE2485</name>
</gene>
<dbReference type="HOGENOM" id="CLU_050192_0_0_4"/>
<keyword evidence="4" id="KW-0812">Transmembrane</keyword>
<dbReference type="Pfam" id="PF16220">
    <property type="entry name" value="DUF4880"/>
    <property type="match status" value="1"/>
</dbReference>
<dbReference type="PANTHER" id="PTHR30273">
    <property type="entry name" value="PERIPLASMIC SIGNAL SENSOR AND SIGMA FACTOR ACTIVATOR FECR-RELATED"/>
    <property type="match status" value="1"/>
</dbReference>
<dbReference type="GeneID" id="87105614"/>
<dbReference type="RefSeq" id="WP_011112944.1">
    <property type="nucleotide sequence ID" value="NC_004757.1"/>
</dbReference>
<keyword evidence="5" id="KW-1185">Reference proteome</keyword>
<evidence type="ECO:0000259" key="2">
    <source>
        <dbReference type="Pfam" id="PF04773"/>
    </source>
</evidence>
<feature type="domain" description="FecR protein" evidence="2">
    <location>
        <begin position="138"/>
        <end position="234"/>
    </location>
</feature>
<dbReference type="Gene3D" id="2.60.120.1440">
    <property type="match status" value="1"/>
</dbReference>
<feature type="region of interest" description="Disordered" evidence="1">
    <location>
        <begin position="1"/>
        <end position="22"/>
    </location>
</feature>
<name>Q82S72_NITEU</name>
<dbReference type="InterPro" id="IPR012373">
    <property type="entry name" value="Ferrdict_sens_TM"/>
</dbReference>
<keyword evidence="4" id="KW-0472">Membrane</keyword>
<accession>Q82S72</accession>
<organism evidence="4 5">
    <name type="scientific">Nitrosomonas europaea (strain ATCC 19718 / CIP 103999 / KCTC 2705 / NBRC 14298)</name>
    <dbReference type="NCBI Taxonomy" id="228410"/>
    <lineage>
        <taxon>Bacteria</taxon>
        <taxon>Pseudomonadati</taxon>
        <taxon>Pseudomonadota</taxon>
        <taxon>Betaproteobacteria</taxon>
        <taxon>Nitrosomonadales</taxon>
        <taxon>Nitrosomonadaceae</taxon>
        <taxon>Nitrosomonas</taxon>
    </lineage>
</organism>
<proteinExistence type="predicted"/>
<dbReference type="eggNOG" id="COG3712">
    <property type="taxonomic scope" value="Bacteria"/>
</dbReference>
<reference evidence="4 5" key="1">
    <citation type="journal article" date="2003" name="J. Bacteriol.">
        <title>Complete genome sequence of the ammonia-oxidizing bacterium and obligate chemolithoautotroph Nitrosomonas europaea.</title>
        <authorList>
            <person name="Chain P."/>
            <person name="Lamerdin J."/>
            <person name="Larimer F."/>
            <person name="Regala W."/>
            <person name="Land M."/>
            <person name="Hauser L."/>
            <person name="Hooper A."/>
            <person name="Klotz M."/>
            <person name="Norton J."/>
            <person name="Sayavedra-Soto L."/>
            <person name="Arciero D."/>
            <person name="Hommes N."/>
            <person name="Whittaker M."/>
            <person name="Arp D."/>
        </authorList>
    </citation>
    <scope>NUCLEOTIDE SEQUENCE [LARGE SCALE GENOMIC DNA]</scope>
    <source>
        <strain evidence="5">ATCC 19718 / CIP 103999 / KCTC 2705 / NBRC 14298</strain>
    </source>
</reference>